<dbReference type="HAMAP" id="MF_00074">
    <property type="entry name" value="16SrRNA_methyltr_G"/>
    <property type="match status" value="1"/>
</dbReference>
<dbReference type="Gene3D" id="3.40.50.150">
    <property type="entry name" value="Vaccinia Virus protein VP39"/>
    <property type="match status" value="1"/>
</dbReference>
<comment type="function">
    <text evidence="6">Specifically methylates the N7 position of guanine in position 527 of 16S rRNA.</text>
</comment>
<keyword evidence="4 6" id="KW-0808">Transferase</keyword>
<dbReference type="InterPro" id="IPR029063">
    <property type="entry name" value="SAM-dependent_MTases_sf"/>
</dbReference>
<dbReference type="PIRSF" id="PIRSF003078">
    <property type="entry name" value="GidB"/>
    <property type="match status" value="1"/>
</dbReference>
<comment type="subcellular location">
    <subcellularLocation>
        <location evidence="6">Cytoplasm</location>
    </subcellularLocation>
</comment>
<feature type="binding site" evidence="6">
    <location>
        <begin position="129"/>
        <end position="130"/>
    </location>
    <ligand>
        <name>S-adenosyl-L-methionine</name>
        <dbReference type="ChEBI" id="CHEBI:59789"/>
    </ligand>
</feature>
<reference evidence="7 8" key="1">
    <citation type="journal article" date="2013" name="Genome Announc.">
        <title>Genome Sequence of the Pyrene- and Fluoranthene-Degrading Bacterium Cycloclasticus sp. Strain PY97M.</title>
        <authorList>
            <person name="Cui Z."/>
            <person name="Xu G."/>
            <person name="Li Q."/>
            <person name="Gao W."/>
            <person name="Zheng L."/>
        </authorList>
    </citation>
    <scope>NUCLEOTIDE SEQUENCE [LARGE SCALE GENOMIC DNA]</scope>
    <source>
        <strain evidence="7 8">PY97M</strain>
    </source>
</reference>
<dbReference type="EC" id="2.1.1.170" evidence="6"/>
<feature type="binding site" evidence="6">
    <location>
        <position position="78"/>
    </location>
    <ligand>
        <name>S-adenosyl-L-methionine</name>
        <dbReference type="ChEBI" id="CHEBI:59789"/>
    </ligand>
</feature>
<proteinExistence type="inferred from homology"/>
<feature type="binding site" evidence="6">
    <location>
        <position position="144"/>
    </location>
    <ligand>
        <name>S-adenosyl-L-methionine</name>
        <dbReference type="ChEBI" id="CHEBI:59789"/>
    </ligand>
</feature>
<comment type="caution">
    <text evidence="7">The sequence shown here is derived from an EMBL/GenBank/DDBJ whole genome shotgun (WGS) entry which is preliminary data.</text>
</comment>
<dbReference type="SUPFAM" id="SSF53335">
    <property type="entry name" value="S-adenosyl-L-methionine-dependent methyltransferases"/>
    <property type="match status" value="1"/>
</dbReference>
<organism evidence="7 8">
    <name type="scientific">Cycloclasticus pugetii</name>
    <dbReference type="NCBI Taxonomy" id="34068"/>
    <lineage>
        <taxon>Bacteria</taxon>
        <taxon>Pseudomonadati</taxon>
        <taxon>Pseudomonadota</taxon>
        <taxon>Gammaproteobacteria</taxon>
        <taxon>Thiotrichales</taxon>
        <taxon>Piscirickettsiaceae</taxon>
        <taxon>Cycloclasticus</taxon>
    </lineage>
</organism>
<dbReference type="Pfam" id="PF02527">
    <property type="entry name" value="GidB"/>
    <property type="match status" value="1"/>
</dbReference>
<evidence type="ECO:0000256" key="4">
    <source>
        <dbReference type="ARBA" id="ARBA00022679"/>
    </source>
</evidence>
<dbReference type="GO" id="GO:0005829">
    <property type="term" value="C:cytosol"/>
    <property type="evidence" value="ECO:0007669"/>
    <property type="project" value="TreeGrafter"/>
</dbReference>
<evidence type="ECO:0000256" key="3">
    <source>
        <dbReference type="ARBA" id="ARBA00022603"/>
    </source>
</evidence>
<dbReference type="NCBIfam" id="TIGR00138">
    <property type="entry name" value="rsmG_gidB"/>
    <property type="match status" value="1"/>
</dbReference>
<dbReference type="GO" id="GO:0070043">
    <property type="term" value="F:rRNA (guanine-N7-)-methyltransferase activity"/>
    <property type="evidence" value="ECO:0007669"/>
    <property type="project" value="UniProtKB-UniRule"/>
</dbReference>
<comment type="catalytic activity">
    <reaction evidence="6">
        <text>guanosine(527) in 16S rRNA + S-adenosyl-L-methionine = N(7)-methylguanosine(527) in 16S rRNA + S-adenosyl-L-homocysteine</text>
        <dbReference type="Rhea" id="RHEA:42732"/>
        <dbReference type="Rhea" id="RHEA-COMP:10209"/>
        <dbReference type="Rhea" id="RHEA-COMP:10210"/>
        <dbReference type="ChEBI" id="CHEBI:57856"/>
        <dbReference type="ChEBI" id="CHEBI:59789"/>
        <dbReference type="ChEBI" id="CHEBI:74269"/>
        <dbReference type="ChEBI" id="CHEBI:74480"/>
        <dbReference type="EC" id="2.1.1.170"/>
    </reaction>
</comment>
<dbReference type="CDD" id="cd02440">
    <property type="entry name" value="AdoMet_MTases"/>
    <property type="match status" value="1"/>
</dbReference>
<keyword evidence="2 6" id="KW-0698">rRNA processing</keyword>
<dbReference type="Proteomes" id="UP000015462">
    <property type="component" value="Unassembled WGS sequence"/>
</dbReference>
<dbReference type="InterPro" id="IPR003682">
    <property type="entry name" value="rRNA_ssu_MeTfrase_G"/>
</dbReference>
<dbReference type="PANTHER" id="PTHR31760:SF0">
    <property type="entry name" value="S-ADENOSYL-L-METHIONINE-DEPENDENT METHYLTRANSFERASES SUPERFAMILY PROTEIN"/>
    <property type="match status" value="1"/>
</dbReference>
<feature type="binding site" evidence="6">
    <location>
        <position position="83"/>
    </location>
    <ligand>
        <name>S-adenosyl-L-methionine</name>
        <dbReference type="ChEBI" id="CHEBI:59789"/>
    </ligand>
</feature>
<gene>
    <name evidence="7" type="primary">gidB</name>
    <name evidence="6" type="synonym">rsmG</name>
    <name evidence="7" type="ORF">L196_11198</name>
</gene>
<evidence type="ECO:0000256" key="2">
    <source>
        <dbReference type="ARBA" id="ARBA00022552"/>
    </source>
</evidence>
<dbReference type="RefSeq" id="WP_016391033.1">
    <property type="nucleotide sequence ID" value="NZ_KE646812.1"/>
</dbReference>
<sequence>MFNEAHRLQLERGLAEMKIELPSQSIAKMIDFLRMMVKWNKVYNLSAIREPEQMVNMHLLDSLAVLPFLHGKRCIDVGTGAGLPGIPLALARSDMQFALLDSNSKKTRFIQQACIELGLDHVSVLNERIEEYQPEQKFDTVTARAFTSMPNLLVKTRHLLALGGRLLAMKSKETKAVDSKGFQFSCVESLVIPELEVTRNLVIYTAV</sequence>
<keyword evidence="3 6" id="KW-0489">Methyltransferase</keyword>
<evidence type="ECO:0000256" key="6">
    <source>
        <dbReference type="HAMAP-Rule" id="MF_00074"/>
    </source>
</evidence>
<keyword evidence="8" id="KW-1185">Reference proteome</keyword>
<comment type="similarity">
    <text evidence="6">Belongs to the methyltransferase superfamily. RNA methyltransferase RsmG family.</text>
</comment>
<evidence type="ECO:0000256" key="1">
    <source>
        <dbReference type="ARBA" id="ARBA00022490"/>
    </source>
</evidence>
<comment type="caution">
    <text evidence="6">Lacks conserved residue(s) required for the propagation of feature annotation.</text>
</comment>
<evidence type="ECO:0000313" key="8">
    <source>
        <dbReference type="Proteomes" id="UP000015462"/>
    </source>
</evidence>
<evidence type="ECO:0000256" key="5">
    <source>
        <dbReference type="ARBA" id="ARBA00022691"/>
    </source>
</evidence>
<evidence type="ECO:0000313" key="7">
    <source>
        <dbReference type="EMBL" id="EPD12187.1"/>
    </source>
</evidence>
<keyword evidence="1 6" id="KW-0963">Cytoplasm</keyword>
<dbReference type="AlphaFoldDB" id="A0AB33YZV3"/>
<dbReference type="PANTHER" id="PTHR31760">
    <property type="entry name" value="S-ADENOSYL-L-METHIONINE-DEPENDENT METHYLTRANSFERASES SUPERFAMILY PROTEIN"/>
    <property type="match status" value="1"/>
</dbReference>
<accession>A0AB33YZV3</accession>
<name>A0AB33YZV3_9GAMM</name>
<protein>
    <recommendedName>
        <fullName evidence="6">Ribosomal RNA small subunit methyltransferase G</fullName>
        <ecNumber evidence="6">2.1.1.170</ecNumber>
    </recommendedName>
    <alternativeName>
        <fullName evidence="6">16S rRNA 7-methylguanosine methyltransferase</fullName>
        <shortName evidence="6">16S rRNA m7G methyltransferase</shortName>
    </alternativeName>
</protein>
<keyword evidence="5 6" id="KW-0949">S-adenosyl-L-methionine</keyword>
<dbReference type="EMBL" id="ASHL01000013">
    <property type="protein sequence ID" value="EPD12187.1"/>
    <property type="molecule type" value="Genomic_DNA"/>
</dbReference>